<name>A0A9D7XEH9_9BACT</name>
<feature type="domain" description="Smr" evidence="1">
    <location>
        <begin position="108"/>
        <end position="151"/>
    </location>
</feature>
<accession>A0A9D7XEH9</accession>
<organism evidence="2 3">
    <name type="scientific">Candidatus Defluviibacterium haderslevense</name>
    <dbReference type="NCBI Taxonomy" id="2981993"/>
    <lineage>
        <taxon>Bacteria</taxon>
        <taxon>Pseudomonadati</taxon>
        <taxon>Bacteroidota</taxon>
        <taxon>Saprospiria</taxon>
        <taxon>Saprospirales</taxon>
        <taxon>Saprospiraceae</taxon>
        <taxon>Candidatus Defluviibacterium</taxon>
    </lineage>
</organism>
<proteinExistence type="predicted"/>
<reference evidence="2 3" key="1">
    <citation type="submission" date="2020-10" db="EMBL/GenBank/DDBJ databases">
        <title>Connecting structure to function with the recovery of over 1000 high-quality activated sludge metagenome-assembled genomes encoding full-length rRNA genes using long-read sequencing.</title>
        <authorList>
            <person name="Singleton C.M."/>
            <person name="Petriglieri F."/>
            <person name="Kristensen J.M."/>
            <person name="Kirkegaard R.H."/>
            <person name="Michaelsen T.Y."/>
            <person name="Andersen M.H."/>
            <person name="Karst S.M."/>
            <person name="Dueholm M.S."/>
            <person name="Nielsen P.H."/>
            <person name="Albertsen M."/>
        </authorList>
    </citation>
    <scope>NUCLEOTIDE SEQUENCE [LARGE SCALE GENOMIC DNA]</scope>
    <source>
        <strain evidence="2">Ribe_18-Q3-R11-54_BAT3C.373</strain>
    </source>
</reference>
<evidence type="ECO:0000313" key="2">
    <source>
        <dbReference type="EMBL" id="MBK9717790.1"/>
    </source>
</evidence>
<protein>
    <submittedName>
        <fullName evidence="2">Smr/MutS family protein</fullName>
    </submittedName>
</protein>
<dbReference type="Proteomes" id="UP000808349">
    <property type="component" value="Unassembled WGS sequence"/>
</dbReference>
<dbReference type="EMBL" id="JADKFW010000005">
    <property type="protein sequence ID" value="MBK9717790.1"/>
    <property type="molecule type" value="Genomic_DNA"/>
</dbReference>
<sequence length="168" mass="19681">MLDLNNLWIGERIMTIEGHLIGTFEGRKDNERILFKYNNQVFTTHISEFELAPEEEFVQQMTFEEDLKNKSKQVNVHHKNAKIDLHIEVLAPHLSNAIPARILQYQKERFTQFIDDCIRNRLPNALIIHGKGEGVLRQEIRHMISLEPKIKLQISVNHDGATEIWFNS</sequence>
<gene>
    <name evidence="2" type="ORF">IPO85_09795</name>
</gene>
<dbReference type="Gene3D" id="3.30.1370.110">
    <property type="match status" value="1"/>
</dbReference>
<dbReference type="AlphaFoldDB" id="A0A9D7XEH9"/>
<evidence type="ECO:0000313" key="3">
    <source>
        <dbReference type="Proteomes" id="UP000808349"/>
    </source>
</evidence>
<dbReference type="InterPro" id="IPR002625">
    <property type="entry name" value="Smr_dom"/>
</dbReference>
<dbReference type="InterPro" id="IPR036063">
    <property type="entry name" value="Smr_dom_sf"/>
</dbReference>
<evidence type="ECO:0000259" key="1">
    <source>
        <dbReference type="Pfam" id="PF01713"/>
    </source>
</evidence>
<dbReference type="Pfam" id="PF01713">
    <property type="entry name" value="Smr"/>
    <property type="match status" value="1"/>
</dbReference>
<comment type="caution">
    <text evidence="2">The sequence shown here is derived from an EMBL/GenBank/DDBJ whole genome shotgun (WGS) entry which is preliminary data.</text>
</comment>